<evidence type="ECO:0000313" key="2">
    <source>
        <dbReference type="Proteomes" id="UP000224974"/>
    </source>
</evidence>
<accession>A0A2C6DQJ5</accession>
<evidence type="ECO:0000313" key="1">
    <source>
        <dbReference type="EMBL" id="PHI31081.1"/>
    </source>
</evidence>
<dbReference type="Proteomes" id="UP000224974">
    <property type="component" value="Unassembled WGS sequence"/>
</dbReference>
<sequence length="62" mass="7138">MIFSLYPSYFKLHLCWLRSLTRITYLSKLIGTSSFAALMQLELFWVYSYSSGDSTSDNDLVG</sequence>
<organism evidence="1 2">
    <name type="scientific">Budvicia aquatica</name>
    <dbReference type="NCBI Taxonomy" id="82979"/>
    <lineage>
        <taxon>Bacteria</taxon>
        <taxon>Pseudomonadati</taxon>
        <taxon>Pseudomonadota</taxon>
        <taxon>Gammaproteobacteria</taxon>
        <taxon>Enterobacterales</taxon>
        <taxon>Budviciaceae</taxon>
        <taxon>Budvicia</taxon>
    </lineage>
</organism>
<keyword evidence="2" id="KW-1185">Reference proteome</keyword>
<dbReference type="EMBL" id="PDDX01000001">
    <property type="protein sequence ID" value="PHI31081.1"/>
    <property type="molecule type" value="Genomic_DNA"/>
</dbReference>
<protein>
    <submittedName>
        <fullName evidence="1">Uncharacterized protein</fullName>
    </submittedName>
</protein>
<gene>
    <name evidence="1" type="ORF">CRN84_17945</name>
</gene>
<name>A0A2C6DQJ5_9GAMM</name>
<comment type="caution">
    <text evidence="1">The sequence shown here is derived from an EMBL/GenBank/DDBJ whole genome shotgun (WGS) entry which is preliminary data.</text>
</comment>
<dbReference type="AlphaFoldDB" id="A0A2C6DQJ5"/>
<reference evidence="2" key="1">
    <citation type="submission" date="2017-09" db="EMBL/GenBank/DDBJ databases">
        <title>FDA dAtabase for Regulatory Grade micrObial Sequences (FDA-ARGOS): Supporting development and validation of Infectious Disease Dx tests.</title>
        <authorList>
            <person name="Minogue T."/>
            <person name="Wolcott M."/>
            <person name="Wasieloski L."/>
            <person name="Aguilar W."/>
            <person name="Moore D."/>
            <person name="Tallon L."/>
            <person name="Sadzewicz L."/>
            <person name="Ott S."/>
            <person name="Zhao X."/>
            <person name="Nagaraj S."/>
            <person name="Vavikolanu K."/>
            <person name="Aluvathingal J."/>
            <person name="Nadendla S."/>
            <person name="Sichtig H."/>
        </authorList>
    </citation>
    <scope>NUCLEOTIDE SEQUENCE [LARGE SCALE GENOMIC DNA]</scope>
    <source>
        <strain evidence="2">FDAARGOS_387</strain>
    </source>
</reference>
<proteinExistence type="predicted"/>